<dbReference type="AlphaFoldDB" id="X1SKW9"/>
<accession>X1SKW9</accession>
<dbReference type="EMBL" id="BARW01024595">
    <property type="protein sequence ID" value="GAI93707.1"/>
    <property type="molecule type" value="Genomic_DNA"/>
</dbReference>
<reference evidence="1" key="1">
    <citation type="journal article" date="2014" name="Front. Microbiol.">
        <title>High frequency of phylogenetically diverse reductive dehalogenase-homologous genes in deep subseafloor sedimentary metagenomes.</title>
        <authorList>
            <person name="Kawai M."/>
            <person name="Futagami T."/>
            <person name="Toyoda A."/>
            <person name="Takaki Y."/>
            <person name="Nishi S."/>
            <person name="Hori S."/>
            <person name="Arai W."/>
            <person name="Tsubouchi T."/>
            <person name="Morono Y."/>
            <person name="Uchiyama I."/>
            <person name="Ito T."/>
            <person name="Fujiyama A."/>
            <person name="Inagaki F."/>
            <person name="Takami H."/>
        </authorList>
    </citation>
    <scope>NUCLEOTIDE SEQUENCE</scope>
    <source>
        <strain evidence="1">Expedition CK06-06</strain>
    </source>
</reference>
<comment type="caution">
    <text evidence="1">The sequence shown here is derived from an EMBL/GenBank/DDBJ whole genome shotgun (WGS) entry which is preliminary data.</text>
</comment>
<dbReference type="Gene3D" id="3.40.50.450">
    <property type="match status" value="1"/>
</dbReference>
<feature type="non-terminal residue" evidence="1">
    <location>
        <position position="1"/>
    </location>
</feature>
<organism evidence="1">
    <name type="scientific">marine sediment metagenome</name>
    <dbReference type="NCBI Taxonomy" id="412755"/>
    <lineage>
        <taxon>unclassified sequences</taxon>
        <taxon>metagenomes</taxon>
        <taxon>ecological metagenomes</taxon>
    </lineage>
</organism>
<gene>
    <name evidence="1" type="ORF">S12H4_40514</name>
</gene>
<protein>
    <submittedName>
        <fullName evidence="1">Uncharacterized protein</fullName>
    </submittedName>
</protein>
<evidence type="ECO:0000313" key="1">
    <source>
        <dbReference type="EMBL" id="GAI93707.1"/>
    </source>
</evidence>
<sequence>WKGFLDWLKNHTLAREFVSEEDLRLLRVCDSPEEVVETVETWCAKQELVGRKALSE</sequence>
<name>X1SKW9_9ZZZZ</name>
<proteinExistence type="predicted"/>
<dbReference type="SUPFAM" id="SSF102405">
    <property type="entry name" value="MCP/YpsA-like"/>
    <property type="match status" value="1"/>
</dbReference>